<keyword evidence="4" id="KW-1185">Reference proteome</keyword>
<feature type="region of interest" description="Disordered" evidence="1">
    <location>
        <begin position="77"/>
        <end position="107"/>
    </location>
</feature>
<dbReference type="Proteomes" id="UP000095751">
    <property type="component" value="Unassembled WGS sequence"/>
</dbReference>
<proteinExistence type="predicted"/>
<feature type="region of interest" description="Disordered" evidence="1">
    <location>
        <begin position="452"/>
        <end position="479"/>
    </location>
</feature>
<keyword evidence="2" id="KW-0812">Transmembrane</keyword>
<sequence>MMLKCHPISFALAAVISIFTVLLSSSSWTRITTTADAFNVSPSSSSSSVVVGVRNTFYCRDGRVSSILSATTKTIISSSSSSSSSNINKNRNNNNDDDFKNKKKKQHQQYTCNNDAVIIVLGGSGFIGRRVCKELVLSSLPSNSNSKSNSDEKVITPTTKTKVISVSRSGKPSSYYLDNDNDIDNWSNQVEWIQHDLLAPLNDDTADNITVKEEGQGQPLLPLPSNNNNNDNTPSLLLEKIQVALLSLQPPSSSSSSTAAAAAAKDKEEDNIIIDLTIIGCIGDLKPSSEWMGFFGLGFNNKNLFHQNGVLEGPIDGYVDGKRFAEHKFVETLRLSSFVYGGTRFPLFVTKTYVKANQALRSLSSYSSEDWVEELLFSSSPIDVNSVAKITTMAAQGAIPRCIVNNGGQPRKQGFFNSKGKPILYDDLLFIDGTKEIENIVLNKNNNKNKFGNDIEEKMVKPPSSSSPSSSSSSPHIISPPPKPLWEGALIGKRPYLYPIPVVTVLLLFFWSVVTEQFVTY</sequence>
<evidence type="ECO:0008006" key="5">
    <source>
        <dbReference type="Google" id="ProtNLM"/>
    </source>
</evidence>
<dbReference type="InParanoid" id="A0A1E7ET38"/>
<keyword evidence="2" id="KW-1133">Transmembrane helix</keyword>
<evidence type="ECO:0000256" key="2">
    <source>
        <dbReference type="SAM" id="Phobius"/>
    </source>
</evidence>
<evidence type="ECO:0000313" key="4">
    <source>
        <dbReference type="Proteomes" id="UP000095751"/>
    </source>
</evidence>
<gene>
    <name evidence="3" type="ORF">FRACYDRAFT_249351</name>
</gene>
<feature type="compositionally biased region" description="Low complexity" evidence="1">
    <location>
        <begin position="461"/>
        <end position="477"/>
    </location>
</feature>
<dbReference type="KEGG" id="fcy:FRACYDRAFT_249351"/>
<dbReference type="OrthoDB" id="45703at2759"/>
<evidence type="ECO:0000256" key="1">
    <source>
        <dbReference type="SAM" id="MobiDB-lite"/>
    </source>
</evidence>
<reference evidence="3 4" key="1">
    <citation type="submission" date="2016-09" db="EMBL/GenBank/DDBJ databases">
        <title>Extensive genetic diversity and differential bi-allelic expression allows diatom success in the polar Southern Ocean.</title>
        <authorList>
            <consortium name="DOE Joint Genome Institute"/>
            <person name="Mock T."/>
            <person name="Otillar R.P."/>
            <person name="Strauss J."/>
            <person name="Dupont C."/>
            <person name="Frickenhaus S."/>
            <person name="Maumus F."/>
            <person name="Mcmullan M."/>
            <person name="Sanges R."/>
            <person name="Schmutz J."/>
            <person name="Toseland A."/>
            <person name="Valas R."/>
            <person name="Veluchamy A."/>
            <person name="Ward B.J."/>
            <person name="Allen A."/>
            <person name="Barry K."/>
            <person name="Falciatore A."/>
            <person name="Ferrante M."/>
            <person name="Fortunato A.E."/>
            <person name="Gloeckner G."/>
            <person name="Gruber A."/>
            <person name="Hipkin R."/>
            <person name="Janech M."/>
            <person name="Kroth P."/>
            <person name="Leese F."/>
            <person name="Lindquist E."/>
            <person name="Lyon B.R."/>
            <person name="Martin J."/>
            <person name="Mayer C."/>
            <person name="Parker M."/>
            <person name="Quesneville H."/>
            <person name="Raymond J."/>
            <person name="Uhlig C."/>
            <person name="Valentin K.U."/>
            <person name="Worden A.Z."/>
            <person name="Armbrust E.V."/>
            <person name="Bowler C."/>
            <person name="Green B."/>
            <person name="Moulton V."/>
            <person name="Van Oosterhout C."/>
            <person name="Grigoriev I."/>
        </authorList>
    </citation>
    <scope>NUCLEOTIDE SEQUENCE [LARGE SCALE GENOMIC DNA]</scope>
    <source>
        <strain evidence="3 4">CCMP1102</strain>
    </source>
</reference>
<dbReference type="AlphaFoldDB" id="A0A1E7ET38"/>
<dbReference type="GO" id="GO:0005730">
    <property type="term" value="C:nucleolus"/>
    <property type="evidence" value="ECO:0007669"/>
    <property type="project" value="TreeGrafter"/>
</dbReference>
<feature type="transmembrane region" description="Helical" evidence="2">
    <location>
        <begin position="496"/>
        <end position="514"/>
    </location>
</feature>
<evidence type="ECO:0000313" key="3">
    <source>
        <dbReference type="EMBL" id="OEU09007.1"/>
    </source>
</evidence>
<name>A0A1E7ET38_9STRA</name>
<protein>
    <recommendedName>
        <fullName evidence="5">NAD(P)-binding domain-containing protein</fullName>
    </recommendedName>
</protein>
<dbReference type="PANTHER" id="PTHR16148">
    <property type="entry name" value="NF-KAPPA-B-REPRESSING FACTOR-RELATED"/>
    <property type="match status" value="1"/>
</dbReference>
<accession>A0A1E7ET38</accession>
<dbReference type="PANTHER" id="PTHR16148:SF14">
    <property type="entry name" value="MYND-TYPE DOMAIN-CONTAINING PROTEIN"/>
    <property type="match status" value="1"/>
</dbReference>
<dbReference type="EMBL" id="KV784378">
    <property type="protein sequence ID" value="OEU09007.1"/>
    <property type="molecule type" value="Genomic_DNA"/>
</dbReference>
<keyword evidence="2" id="KW-0472">Membrane</keyword>
<feature type="compositionally biased region" description="Low complexity" evidence="1">
    <location>
        <begin position="77"/>
        <end position="93"/>
    </location>
</feature>
<dbReference type="GO" id="GO:0005654">
    <property type="term" value="C:nucleoplasm"/>
    <property type="evidence" value="ECO:0007669"/>
    <property type="project" value="TreeGrafter"/>
</dbReference>
<organism evidence="3 4">
    <name type="scientific">Fragilariopsis cylindrus CCMP1102</name>
    <dbReference type="NCBI Taxonomy" id="635003"/>
    <lineage>
        <taxon>Eukaryota</taxon>
        <taxon>Sar</taxon>
        <taxon>Stramenopiles</taxon>
        <taxon>Ochrophyta</taxon>
        <taxon>Bacillariophyta</taxon>
        <taxon>Bacillariophyceae</taxon>
        <taxon>Bacillariophycidae</taxon>
        <taxon>Bacillariales</taxon>
        <taxon>Bacillariaceae</taxon>
        <taxon>Fragilariopsis</taxon>
    </lineage>
</organism>